<protein>
    <submittedName>
        <fullName evidence="1">Uncharacterized protein</fullName>
    </submittedName>
</protein>
<dbReference type="EMBL" id="MT143302">
    <property type="protein sequence ID" value="QJA95291.1"/>
    <property type="molecule type" value="Genomic_DNA"/>
</dbReference>
<organism evidence="1">
    <name type="scientific">viral metagenome</name>
    <dbReference type="NCBI Taxonomy" id="1070528"/>
    <lineage>
        <taxon>unclassified sequences</taxon>
        <taxon>metagenomes</taxon>
        <taxon>organismal metagenomes</taxon>
    </lineage>
</organism>
<reference evidence="1" key="1">
    <citation type="submission" date="2020-03" db="EMBL/GenBank/DDBJ databases">
        <title>The deep terrestrial virosphere.</title>
        <authorList>
            <person name="Holmfeldt K."/>
            <person name="Nilsson E."/>
            <person name="Simone D."/>
            <person name="Lopez-Fernandez M."/>
            <person name="Wu X."/>
            <person name="de Brujin I."/>
            <person name="Lundin D."/>
            <person name="Andersson A."/>
            <person name="Bertilsson S."/>
            <person name="Dopson M."/>
        </authorList>
    </citation>
    <scope>NUCLEOTIDE SEQUENCE</scope>
    <source>
        <strain evidence="1">MM415B05486</strain>
    </source>
</reference>
<evidence type="ECO:0000313" key="1">
    <source>
        <dbReference type="EMBL" id="QJA95291.1"/>
    </source>
</evidence>
<name>A0A6M3LQJ0_9ZZZZ</name>
<proteinExistence type="predicted"/>
<dbReference type="AlphaFoldDB" id="A0A6M3LQJ0"/>
<accession>A0A6M3LQJ0</accession>
<sequence length="113" mass="12822">MDSGLLCNKCRVIIRYFKSEDEAGGESGPVLCDKCLDHLVYNYKTKNMSGFTGKDIINFVSQFPTLNKEKFKDALHGVTCVMIDGELVIYHCDIVMAIKCGLENRKIEGYEWD</sequence>
<gene>
    <name evidence="1" type="ORF">MM415B05486_0006</name>
</gene>